<comment type="similarity">
    <text evidence="2">Belongs to the HpaH/HsaA monooxygenase family.</text>
</comment>
<evidence type="ECO:0000259" key="3">
    <source>
        <dbReference type="Pfam" id="PF02771"/>
    </source>
</evidence>
<dbReference type="Proteomes" id="UP001595530">
    <property type="component" value="Unassembled WGS sequence"/>
</dbReference>
<dbReference type="PANTHER" id="PTHR48083:SF19">
    <property type="entry name" value="FLAVIN-DEPENDENT MONOOXYGENASE, OXYGENASE SUBUNIT HSAA"/>
    <property type="match status" value="1"/>
</dbReference>
<dbReference type="InterPro" id="IPR013107">
    <property type="entry name" value="Acyl-CoA_DH_C"/>
</dbReference>
<dbReference type="SUPFAM" id="SSF56645">
    <property type="entry name" value="Acyl-CoA dehydrogenase NM domain-like"/>
    <property type="match status" value="1"/>
</dbReference>
<keyword evidence="6" id="KW-1185">Reference proteome</keyword>
<dbReference type="InterPro" id="IPR050741">
    <property type="entry name" value="Acyl-CoA_dehydrogenase"/>
</dbReference>
<dbReference type="Gene3D" id="1.10.540.10">
    <property type="entry name" value="Acyl-CoA dehydrogenase/oxidase, N-terminal domain"/>
    <property type="match status" value="1"/>
</dbReference>
<evidence type="ECO:0000256" key="1">
    <source>
        <dbReference type="ARBA" id="ARBA00023002"/>
    </source>
</evidence>
<feature type="domain" description="Acyl-CoA dehydrogenase C-terminal" evidence="4">
    <location>
        <begin position="247"/>
        <end position="376"/>
    </location>
</feature>
<evidence type="ECO:0000313" key="6">
    <source>
        <dbReference type="Proteomes" id="UP001595530"/>
    </source>
</evidence>
<gene>
    <name evidence="5" type="ORF">ACFOFO_00890</name>
</gene>
<organism evidence="5 6">
    <name type="scientific">Undibacterium arcticum</name>
    <dbReference type="NCBI Taxonomy" id="1762892"/>
    <lineage>
        <taxon>Bacteria</taxon>
        <taxon>Pseudomonadati</taxon>
        <taxon>Pseudomonadota</taxon>
        <taxon>Betaproteobacteria</taxon>
        <taxon>Burkholderiales</taxon>
        <taxon>Oxalobacteraceae</taxon>
        <taxon>Undibacterium</taxon>
    </lineage>
</organism>
<dbReference type="InterPro" id="IPR037069">
    <property type="entry name" value="AcylCoA_DH/ox_N_sf"/>
</dbReference>
<dbReference type="Pfam" id="PF08028">
    <property type="entry name" value="Acyl-CoA_dh_2"/>
    <property type="match status" value="1"/>
</dbReference>
<dbReference type="CDD" id="cd01159">
    <property type="entry name" value="NcnH"/>
    <property type="match status" value="1"/>
</dbReference>
<dbReference type="SUPFAM" id="SSF47203">
    <property type="entry name" value="Acyl-CoA dehydrogenase C-terminal domain-like"/>
    <property type="match status" value="1"/>
</dbReference>
<name>A0ABV7EY92_9BURK</name>
<evidence type="ECO:0000313" key="5">
    <source>
        <dbReference type="EMBL" id="MFC3106527.1"/>
    </source>
</evidence>
<protein>
    <submittedName>
        <fullName evidence="5">Flavin-dependent monooxygenase</fullName>
    </submittedName>
</protein>
<sequence>MQQKLSEIQVGAAELIARARAMAPVLAERAKKAERESKIPDETIADFKEAGFFRVLQPKRYGGYEMDPEVFYEIQMAIAEGCMSSAWVYGVVAVHNWQLALFDARAQEEVWGKESSVLTSSTYMPVGKVVPVEGGFKFSGRWGFSSGSEHCEWVLLGGLVPPKEGETMPEFRTFLLPRSDYKIISNWDVLGLKGTGSHDIVVDDAFVPAYRTHKSKDGFMCDSPGNAVNTAPLYRLPFAQIFVRAVSTASLGALQGAIQLFRQYAASRVSVNTGAKTTEDIGAQMACAEAEAALDEMKLVLLRNFSSLIEAARDGGAVPIETRVQYRYHSATVTERCAAHVSCLLRYCGGRGIYLSNPLTRIFLDLHAARSHVANNIDPIARNYGGVLLGQNNTDFFI</sequence>
<comment type="caution">
    <text evidence="5">The sequence shown here is derived from an EMBL/GenBank/DDBJ whole genome shotgun (WGS) entry which is preliminary data.</text>
</comment>
<dbReference type="GO" id="GO:0004497">
    <property type="term" value="F:monooxygenase activity"/>
    <property type="evidence" value="ECO:0007669"/>
    <property type="project" value="UniProtKB-KW"/>
</dbReference>
<dbReference type="InterPro" id="IPR009100">
    <property type="entry name" value="AcylCoA_DH/oxidase_NM_dom_sf"/>
</dbReference>
<dbReference type="Gene3D" id="1.20.140.10">
    <property type="entry name" value="Butyryl-CoA Dehydrogenase, subunit A, domain 3"/>
    <property type="match status" value="1"/>
</dbReference>
<dbReference type="InterPro" id="IPR013786">
    <property type="entry name" value="AcylCoA_DH/ox_N"/>
</dbReference>
<dbReference type="EMBL" id="JBHRTP010000003">
    <property type="protein sequence ID" value="MFC3106527.1"/>
    <property type="molecule type" value="Genomic_DNA"/>
</dbReference>
<dbReference type="InterPro" id="IPR036250">
    <property type="entry name" value="AcylCo_DH-like_C"/>
</dbReference>
<dbReference type="PIRSF" id="PIRSF016578">
    <property type="entry name" value="HsaA"/>
    <property type="match status" value="1"/>
</dbReference>
<keyword evidence="1" id="KW-0560">Oxidoreductase</keyword>
<accession>A0ABV7EY92</accession>
<dbReference type="RefSeq" id="WP_390330572.1">
    <property type="nucleotide sequence ID" value="NZ_JBHRTP010000003.1"/>
</dbReference>
<evidence type="ECO:0000259" key="4">
    <source>
        <dbReference type="Pfam" id="PF08028"/>
    </source>
</evidence>
<dbReference type="Gene3D" id="2.40.110.10">
    <property type="entry name" value="Butyryl-CoA Dehydrogenase, subunit A, domain 2"/>
    <property type="match status" value="1"/>
</dbReference>
<keyword evidence="5" id="KW-0503">Monooxygenase</keyword>
<feature type="domain" description="Acyl-CoA dehydrogenase/oxidase N-terminal" evidence="3">
    <location>
        <begin position="22"/>
        <end position="109"/>
    </location>
</feature>
<dbReference type="InterPro" id="IPR046373">
    <property type="entry name" value="Acyl-CoA_Oxase/DH_mid-dom_sf"/>
</dbReference>
<evidence type="ECO:0000256" key="2">
    <source>
        <dbReference type="ARBA" id="ARBA00049661"/>
    </source>
</evidence>
<dbReference type="PANTHER" id="PTHR48083">
    <property type="entry name" value="MEDIUM-CHAIN SPECIFIC ACYL-COA DEHYDROGENASE, MITOCHONDRIAL-RELATED"/>
    <property type="match status" value="1"/>
</dbReference>
<proteinExistence type="inferred from homology"/>
<reference evidence="6" key="1">
    <citation type="journal article" date="2019" name="Int. J. Syst. Evol. Microbiol.">
        <title>The Global Catalogue of Microorganisms (GCM) 10K type strain sequencing project: providing services to taxonomists for standard genome sequencing and annotation.</title>
        <authorList>
            <consortium name="The Broad Institute Genomics Platform"/>
            <consortium name="The Broad Institute Genome Sequencing Center for Infectious Disease"/>
            <person name="Wu L."/>
            <person name="Ma J."/>
        </authorList>
    </citation>
    <scope>NUCLEOTIDE SEQUENCE [LARGE SCALE GENOMIC DNA]</scope>
    <source>
        <strain evidence="6">KCTC 42986</strain>
    </source>
</reference>
<dbReference type="Pfam" id="PF02771">
    <property type="entry name" value="Acyl-CoA_dh_N"/>
    <property type="match status" value="1"/>
</dbReference>